<accession>A0A1H1NDV3</accession>
<dbReference type="Proteomes" id="UP000243904">
    <property type="component" value="Chromosome I"/>
</dbReference>
<sequence>MSIAPTLQRYLTAENIQYDVISHDPTMSSARTAEACRISGDRLAKAIVLRRNAGYVLAVLPASHHLRLSDLRDQLGDNVEMAEEPEIDPLFPDCSHGAVPPLGHCYALPLIVDDSIEAQPEIYMEAGDHETLLRISHAQFARLMGNARHGRFSEKLPHRISSSIVWG</sequence>
<dbReference type="InterPro" id="IPR036754">
    <property type="entry name" value="YbaK/aa-tRNA-synt-asso_dom_sf"/>
</dbReference>
<dbReference type="CDD" id="cd04332">
    <property type="entry name" value="YbaK_like"/>
    <property type="match status" value="1"/>
</dbReference>
<proteinExistence type="predicted"/>
<dbReference type="InterPro" id="IPR007214">
    <property type="entry name" value="YbaK/aa-tRNA-synth-assoc-dom"/>
</dbReference>
<gene>
    <name evidence="2" type="ORF">SAMN05444158_0586</name>
</gene>
<dbReference type="Pfam" id="PF04073">
    <property type="entry name" value="tRNA_edit"/>
    <property type="match status" value="1"/>
</dbReference>
<dbReference type="RefSeq" id="WP_146686242.1">
    <property type="nucleotide sequence ID" value="NZ_LT629750.1"/>
</dbReference>
<dbReference type="AlphaFoldDB" id="A0A1H1NDV3"/>
<dbReference type="PANTHER" id="PTHR30411:SF9">
    <property type="entry name" value="MULTIFUNCTIONAL SER_THR-TRNA DEACYLASE PROXP-Y"/>
    <property type="match status" value="1"/>
</dbReference>
<feature type="domain" description="YbaK/aminoacyl-tRNA synthetase-associated" evidence="1">
    <location>
        <begin position="23"/>
        <end position="143"/>
    </location>
</feature>
<dbReference type="SUPFAM" id="SSF55826">
    <property type="entry name" value="YbaK/ProRS associated domain"/>
    <property type="match status" value="1"/>
</dbReference>
<protein>
    <submittedName>
        <fullName evidence="2">Ala-tRNA(Pro) deacylase</fullName>
    </submittedName>
</protein>
<dbReference type="GO" id="GO:0002161">
    <property type="term" value="F:aminoacyl-tRNA deacylase activity"/>
    <property type="evidence" value="ECO:0007669"/>
    <property type="project" value="InterPro"/>
</dbReference>
<reference evidence="3" key="1">
    <citation type="submission" date="2016-10" db="EMBL/GenBank/DDBJ databases">
        <authorList>
            <person name="Varghese N."/>
            <person name="Submissions S."/>
        </authorList>
    </citation>
    <scope>NUCLEOTIDE SEQUENCE [LARGE SCALE GENOMIC DNA]</scope>
    <source>
        <strain evidence="3">GAS369</strain>
    </source>
</reference>
<evidence type="ECO:0000313" key="2">
    <source>
        <dbReference type="EMBL" id="SDR97142.1"/>
    </source>
</evidence>
<evidence type="ECO:0000259" key="1">
    <source>
        <dbReference type="Pfam" id="PF04073"/>
    </source>
</evidence>
<dbReference type="PANTHER" id="PTHR30411">
    <property type="entry name" value="CYTOPLASMIC PROTEIN"/>
    <property type="match status" value="1"/>
</dbReference>
<dbReference type="EMBL" id="LT629750">
    <property type="protein sequence ID" value="SDR97142.1"/>
    <property type="molecule type" value="Genomic_DNA"/>
</dbReference>
<organism evidence="2 3">
    <name type="scientific">Bradyrhizobium canariense</name>
    <dbReference type="NCBI Taxonomy" id="255045"/>
    <lineage>
        <taxon>Bacteria</taxon>
        <taxon>Pseudomonadati</taxon>
        <taxon>Pseudomonadota</taxon>
        <taxon>Alphaproteobacteria</taxon>
        <taxon>Hyphomicrobiales</taxon>
        <taxon>Nitrobacteraceae</taxon>
        <taxon>Bradyrhizobium</taxon>
    </lineage>
</organism>
<evidence type="ECO:0000313" key="3">
    <source>
        <dbReference type="Proteomes" id="UP000243904"/>
    </source>
</evidence>
<keyword evidence="3" id="KW-1185">Reference proteome</keyword>
<name>A0A1H1NDV3_9BRAD</name>
<dbReference type="Gene3D" id="3.90.960.10">
    <property type="entry name" value="YbaK/aminoacyl-tRNA synthetase-associated domain"/>
    <property type="match status" value="1"/>
</dbReference>